<dbReference type="Proteomes" id="UP000799092">
    <property type="component" value="Unassembled WGS sequence"/>
</dbReference>
<dbReference type="InterPro" id="IPR005321">
    <property type="entry name" value="Peptidase_S58_DmpA"/>
</dbReference>
<comment type="similarity">
    <text evidence="1">Belongs to the peptidase S58 family.</text>
</comment>
<dbReference type="SUPFAM" id="SSF56266">
    <property type="entry name" value="DmpA/ArgJ-like"/>
    <property type="match status" value="1"/>
</dbReference>
<dbReference type="EMBL" id="WJNG01000005">
    <property type="protein sequence ID" value="MRH42481.1"/>
    <property type="molecule type" value="Genomic_DNA"/>
</dbReference>
<dbReference type="OrthoDB" id="9808347at2"/>
<dbReference type="Pfam" id="PF03576">
    <property type="entry name" value="Peptidase_S58"/>
    <property type="match status" value="1"/>
</dbReference>
<gene>
    <name evidence="2" type="ORF">GH741_07260</name>
</gene>
<dbReference type="PANTHER" id="PTHR36512">
    <property type="entry name" value="D-AMINOPEPTIDASE"/>
    <property type="match status" value="1"/>
</dbReference>
<protein>
    <submittedName>
        <fullName evidence="2">Peptidase S58 family protein</fullName>
    </submittedName>
</protein>
<comment type="caution">
    <text evidence="2">The sequence shown here is derived from an EMBL/GenBank/DDBJ whole genome shotgun (WGS) entry which is preliminary data.</text>
</comment>
<evidence type="ECO:0000313" key="3">
    <source>
        <dbReference type="Proteomes" id="UP000799092"/>
    </source>
</evidence>
<name>A0A6A8DFD0_9BACI</name>
<proteinExistence type="inferred from homology"/>
<evidence type="ECO:0000313" key="2">
    <source>
        <dbReference type="EMBL" id="MRH42481.1"/>
    </source>
</evidence>
<accession>A0A6A8DFD0</accession>
<dbReference type="PANTHER" id="PTHR36512:SF3">
    <property type="entry name" value="BLR5678 PROTEIN"/>
    <property type="match status" value="1"/>
</dbReference>
<organism evidence="2 3">
    <name type="scientific">Aquibacillus halophilus</name>
    <dbReference type="NCBI Taxonomy" id="930132"/>
    <lineage>
        <taxon>Bacteria</taxon>
        <taxon>Bacillati</taxon>
        <taxon>Bacillota</taxon>
        <taxon>Bacilli</taxon>
        <taxon>Bacillales</taxon>
        <taxon>Bacillaceae</taxon>
        <taxon>Aquibacillus</taxon>
    </lineage>
</organism>
<keyword evidence="3" id="KW-1185">Reference proteome</keyword>
<dbReference type="InterPro" id="IPR016117">
    <property type="entry name" value="ArgJ-like_dom_sf"/>
</dbReference>
<dbReference type="GO" id="GO:0004177">
    <property type="term" value="F:aminopeptidase activity"/>
    <property type="evidence" value="ECO:0007669"/>
    <property type="project" value="TreeGrafter"/>
</dbReference>
<sequence>MRKIGGIDVKRISIDDIEGFSIGHAENSQALTGCTVIICKAGATTGVDVRGGAPGTRETDLLRSENLIETVHAVFLSGGSAYGLDVGSGVMRFLEENQVGFDAQVAKIPIVTGAVLFDLAVGNPSIRPDHLMGYQACVNAVQTIPLKEGNVGAGTGATVGKCLGMDYAMKGGIGVHAIQIGDLKVAAIIAVNCFGDVIDPTTNQIIAGVYDKKIEKFLKSEEQLLNRITNGKTTNNFHGNTAIGTVITNAYLTKAQANKVASIAHDGFARTMRPSHTMLDGDTIFTMSIGEVEADISTIGMIAANVVETAVLRGVQKAETVNGIIGFPSI</sequence>
<reference evidence="2" key="1">
    <citation type="submission" date="2019-11" db="EMBL/GenBank/DDBJ databases">
        <authorList>
            <person name="Li J."/>
        </authorList>
    </citation>
    <scope>NUCLEOTIDE SEQUENCE</scope>
    <source>
        <strain evidence="2">B6B</strain>
    </source>
</reference>
<evidence type="ECO:0000256" key="1">
    <source>
        <dbReference type="ARBA" id="ARBA00007068"/>
    </source>
</evidence>
<dbReference type="Gene3D" id="3.60.70.12">
    <property type="entry name" value="L-amino peptidase D-ALA esterase/amidase"/>
    <property type="match status" value="1"/>
</dbReference>
<dbReference type="AlphaFoldDB" id="A0A6A8DFD0"/>
<dbReference type="CDD" id="cd02252">
    <property type="entry name" value="nylC_like"/>
    <property type="match status" value="1"/>
</dbReference>